<dbReference type="Proteomes" id="UP000194318">
    <property type="component" value="Unassembled WGS sequence"/>
</dbReference>
<accession>A0A1Y2P1A5</accession>
<dbReference type="AlphaFoldDB" id="A0A1Y2P1A5"/>
<reference evidence="2 3" key="1">
    <citation type="submission" date="2016-09" db="EMBL/GenBank/DDBJ databases">
        <title>Streptomyces fradiae DSM40063, a candidate organism with high potential of specific P450 cytochromes.</title>
        <authorList>
            <person name="Grumaz C."/>
            <person name="Vainshtein Y."/>
            <person name="Kirstahler P."/>
            <person name="Sohn K."/>
        </authorList>
    </citation>
    <scope>NUCLEOTIDE SEQUENCE [LARGE SCALE GENOMIC DNA]</scope>
    <source>
        <strain evidence="2 3">DSM 40063</strain>
    </source>
</reference>
<dbReference type="GeneID" id="91405534"/>
<keyword evidence="1" id="KW-0812">Transmembrane</keyword>
<organism evidence="2 3">
    <name type="scientific">Streptomyces fradiae ATCC 10745 = DSM 40063</name>
    <dbReference type="NCBI Taxonomy" id="1319510"/>
    <lineage>
        <taxon>Bacteria</taxon>
        <taxon>Bacillati</taxon>
        <taxon>Actinomycetota</taxon>
        <taxon>Actinomycetes</taxon>
        <taxon>Kitasatosporales</taxon>
        <taxon>Streptomycetaceae</taxon>
        <taxon>Streptomyces</taxon>
    </lineage>
</organism>
<proteinExistence type="predicted"/>
<name>A0A1Y2P1A5_STRFR</name>
<dbReference type="RefSeq" id="WP_085921241.1">
    <property type="nucleotide sequence ID" value="NZ_ASYR01000052.1"/>
</dbReference>
<keyword evidence="1" id="KW-0472">Membrane</keyword>
<protein>
    <submittedName>
        <fullName evidence="2">Uncharacterized protein</fullName>
    </submittedName>
</protein>
<sequence>MTGASPARSPLLRWGGVPLVALALLAGGVLLGKTTNAFGPDRVCHGWVAAADAQRALGGGDPVIGKDSVHGSCQVKAGARARARR</sequence>
<comment type="caution">
    <text evidence="2">The sequence shown here is derived from an EMBL/GenBank/DDBJ whole genome shotgun (WGS) entry which is preliminary data.</text>
</comment>
<evidence type="ECO:0000313" key="2">
    <source>
        <dbReference type="EMBL" id="OSY53360.1"/>
    </source>
</evidence>
<evidence type="ECO:0000313" key="3">
    <source>
        <dbReference type="Proteomes" id="UP000194318"/>
    </source>
</evidence>
<evidence type="ECO:0000256" key="1">
    <source>
        <dbReference type="SAM" id="Phobius"/>
    </source>
</evidence>
<keyword evidence="1" id="KW-1133">Transmembrane helix</keyword>
<gene>
    <name evidence="2" type="ORF">BG846_00982</name>
</gene>
<dbReference type="EMBL" id="MIFZ01000088">
    <property type="protein sequence ID" value="OSY53360.1"/>
    <property type="molecule type" value="Genomic_DNA"/>
</dbReference>
<feature type="transmembrane region" description="Helical" evidence="1">
    <location>
        <begin position="12"/>
        <end position="32"/>
    </location>
</feature>